<dbReference type="GO" id="GO:0005783">
    <property type="term" value="C:endoplasmic reticulum"/>
    <property type="evidence" value="ECO:0007669"/>
    <property type="project" value="TreeGrafter"/>
</dbReference>
<keyword evidence="4 6" id="KW-1133">Transmembrane helix</keyword>
<comment type="subcellular location">
    <subcellularLocation>
        <location evidence="1">Membrane</location>
        <topology evidence="1">Multi-pass membrane protein</topology>
    </subcellularLocation>
</comment>
<evidence type="ECO:0000256" key="1">
    <source>
        <dbReference type="ARBA" id="ARBA00004141"/>
    </source>
</evidence>
<evidence type="ECO:0000256" key="6">
    <source>
        <dbReference type="SAM" id="Phobius"/>
    </source>
</evidence>
<reference evidence="8" key="1">
    <citation type="submission" date="2022-11" db="UniProtKB">
        <authorList>
            <consortium name="WormBaseParasite"/>
        </authorList>
    </citation>
    <scope>IDENTIFICATION</scope>
</reference>
<evidence type="ECO:0000256" key="3">
    <source>
        <dbReference type="ARBA" id="ARBA00022692"/>
    </source>
</evidence>
<keyword evidence="5 6" id="KW-0472">Membrane</keyword>
<evidence type="ECO:0000256" key="5">
    <source>
        <dbReference type="ARBA" id="ARBA00023136"/>
    </source>
</evidence>
<evidence type="ECO:0000256" key="4">
    <source>
        <dbReference type="ARBA" id="ARBA00022989"/>
    </source>
</evidence>
<accession>A0A914C1N1</accession>
<feature type="transmembrane region" description="Helical" evidence="6">
    <location>
        <begin position="287"/>
        <end position="310"/>
    </location>
</feature>
<name>A0A914C1N1_9BILA</name>
<comment type="similarity">
    <text evidence="2">Belongs to the EI24 family.</text>
</comment>
<sequence>MLRDFLTDYKDGLVSSLQGFLVLHKLNQPSHSKAQLTPSPVKEQKTKMTVLERRRAAERANSSETSVQNGIRHKPSALRRVFQCAGINILAIMFLKLLGWLMEWFASTKYPTFYAICNSFQIVVVLLMIVIIRILSALWFADVASAALAYRGISGNSAPVDISRAASDFIHAIIVELVFLLQAMLIWSLPFQYLAPLVGFIYMSLLYSLYSFEYMWMSSGIPMSSRISKVERRWPFHIGFGTILTLSTSYSDDFMINGCIFGALFPFFIVSSYLATMRDAAQSEVPAVPFFYVAQVITNKFSLALVSIIGRRQRRT</sequence>
<feature type="transmembrane region" description="Helical" evidence="6">
    <location>
        <begin position="193"/>
        <end position="216"/>
    </location>
</feature>
<feature type="transmembrane region" description="Helical" evidence="6">
    <location>
        <begin position="81"/>
        <end position="102"/>
    </location>
</feature>
<proteinExistence type="inferred from homology"/>
<evidence type="ECO:0000313" key="8">
    <source>
        <dbReference type="WBParaSite" id="ACRNAN_Path_147.g525.t1"/>
    </source>
</evidence>
<feature type="transmembrane region" description="Helical" evidence="6">
    <location>
        <begin position="122"/>
        <end position="148"/>
    </location>
</feature>
<dbReference type="Pfam" id="PF07264">
    <property type="entry name" value="EI24"/>
    <property type="match status" value="1"/>
</dbReference>
<dbReference type="PANTHER" id="PTHR21389">
    <property type="entry name" value="P53 INDUCED PROTEIN"/>
    <property type="match status" value="1"/>
</dbReference>
<evidence type="ECO:0000313" key="7">
    <source>
        <dbReference type="Proteomes" id="UP000887540"/>
    </source>
</evidence>
<dbReference type="WBParaSite" id="ACRNAN_Path_147.g525.t1">
    <property type="protein sequence ID" value="ACRNAN_Path_147.g525.t1"/>
    <property type="gene ID" value="ACRNAN_Path_147.g525"/>
</dbReference>
<protein>
    <submittedName>
        <fullName evidence="8">Etoposide-induced protein 2.4</fullName>
    </submittedName>
</protein>
<dbReference type="PANTHER" id="PTHR21389:SF0">
    <property type="entry name" value="ETOPOSIDE-INDUCED PROTEIN 2.4 HOMOLOG"/>
    <property type="match status" value="1"/>
</dbReference>
<dbReference type="GO" id="GO:0016236">
    <property type="term" value="P:macroautophagy"/>
    <property type="evidence" value="ECO:0007669"/>
    <property type="project" value="TreeGrafter"/>
</dbReference>
<dbReference type="InterPro" id="IPR059112">
    <property type="entry name" value="CysZ/EI24"/>
</dbReference>
<dbReference type="Proteomes" id="UP000887540">
    <property type="component" value="Unplaced"/>
</dbReference>
<dbReference type="GO" id="GO:0016020">
    <property type="term" value="C:membrane"/>
    <property type="evidence" value="ECO:0007669"/>
    <property type="project" value="UniProtKB-SubCell"/>
</dbReference>
<keyword evidence="7" id="KW-1185">Reference proteome</keyword>
<evidence type="ECO:0000256" key="2">
    <source>
        <dbReference type="ARBA" id="ARBA00010970"/>
    </source>
</evidence>
<dbReference type="AlphaFoldDB" id="A0A914C1N1"/>
<feature type="transmembrane region" description="Helical" evidence="6">
    <location>
        <begin position="169"/>
        <end position="187"/>
    </location>
</feature>
<organism evidence="7 8">
    <name type="scientific">Acrobeloides nanus</name>
    <dbReference type="NCBI Taxonomy" id="290746"/>
    <lineage>
        <taxon>Eukaryota</taxon>
        <taxon>Metazoa</taxon>
        <taxon>Ecdysozoa</taxon>
        <taxon>Nematoda</taxon>
        <taxon>Chromadorea</taxon>
        <taxon>Rhabditida</taxon>
        <taxon>Tylenchina</taxon>
        <taxon>Cephalobomorpha</taxon>
        <taxon>Cephaloboidea</taxon>
        <taxon>Cephalobidae</taxon>
        <taxon>Acrobeloides</taxon>
    </lineage>
</organism>
<feature type="transmembrane region" description="Helical" evidence="6">
    <location>
        <begin position="254"/>
        <end position="275"/>
    </location>
</feature>
<keyword evidence="3 6" id="KW-0812">Transmembrane</keyword>